<evidence type="ECO:0000313" key="2">
    <source>
        <dbReference type="Proteomes" id="UP000887013"/>
    </source>
</evidence>
<name>A0A8X6N2H5_NEPPI</name>
<comment type="caution">
    <text evidence="1">The sequence shown here is derived from an EMBL/GenBank/DDBJ whole genome shotgun (WGS) entry which is preliminary data.</text>
</comment>
<accession>A0A8X6N2H5</accession>
<sequence length="116" mass="13820">MKITSALLSEMILHWLHENEKQWSLTHPLRSHFQRTVGNNILITPHGFGEVHRNGSDLFRHTPTWSKYFPYHKFPIVASRFRAFHFPVGRVQVWAYSLQDTRRCRKYASHFSINDT</sequence>
<organism evidence="1 2">
    <name type="scientific">Nephila pilipes</name>
    <name type="common">Giant wood spider</name>
    <name type="synonym">Nephila maculata</name>
    <dbReference type="NCBI Taxonomy" id="299642"/>
    <lineage>
        <taxon>Eukaryota</taxon>
        <taxon>Metazoa</taxon>
        <taxon>Ecdysozoa</taxon>
        <taxon>Arthropoda</taxon>
        <taxon>Chelicerata</taxon>
        <taxon>Arachnida</taxon>
        <taxon>Araneae</taxon>
        <taxon>Araneomorphae</taxon>
        <taxon>Entelegynae</taxon>
        <taxon>Araneoidea</taxon>
        <taxon>Nephilidae</taxon>
        <taxon>Nephila</taxon>
    </lineage>
</organism>
<gene>
    <name evidence="1" type="ORF">NPIL_367541</name>
</gene>
<proteinExistence type="predicted"/>
<dbReference type="Proteomes" id="UP000887013">
    <property type="component" value="Unassembled WGS sequence"/>
</dbReference>
<keyword evidence="2" id="KW-1185">Reference proteome</keyword>
<protein>
    <submittedName>
        <fullName evidence="1">Uncharacterized protein</fullName>
    </submittedName>
</protein>
<dbReference type="AlphaFoldDB" id="A0A8X6N2H5"/>
<dbReference type="EMBL" id="BMAW01053185">
    <property type="protein sequence ID" value="GFS89806.1"/>
    <property type="molecule type" value="Genomic_DNA"/>
</dbReference>
<reference evidence="1" key="1">
    <citation type="submission" date="2020-08" db="EMBL/GenBank/DDBJ databases">
        <title>Multicomponent nature underlies the extraordinary mechanical properties of spider dragline silk.</title>
        <authorList>
            <person name="Kono N."/>
            <person name="Nakamura H."/>
            <person name="Mori M."/>
            <person name="Yoshida Y."/>
            <person name="Ohtoshi R."/>
            <person name="Malay A.D."/>
            <person name="Moran D.A.P."/>
            <person name="Tomita M."/>
            <person name="Numata K."/>
            <person name="Arakawa K."/>
        </authorList>
    </citation>
    <scope>NUCLEOTIDE SEQUENCE</scope>
</reference>
<evidence type="ECO:0000313" key="1">
    <source>
        <dbReference type="EMBL" id="GFS89806.1"/>
    </source>
</evidence>